<dbReference type="InterPro" id="IPR003615">
    <property type="entry name" value="HNH_nuc"/>
</dbReference>
<evidence type="ECO:0000259" key="1">
    <source>
        <dbReference type="Pfam" id="PF01844"/>
    </source>
</evidence>
<feature type="domain" description="HNH" evidence="1">
    <location>
        <begin position="3"/>
        <end position="45"/>
    </location>
</feature>
<gene>
    <name evidence="2" type="ORF">S01H1_44658</name>
</gene>
<evidence type="ECO:0000313" key="2">
    <source>
        <dbReference type="EMBL" id="GAG09150.1"/>
    </source>
</evidence>
<sequence>YKCRYCGRDDVPLTVDHLVLWEDGGPSIEENLVSACRKCNKKRGNTEYSDWLQHPYYLKVSAALLPCHQEKNEKLAPTLPGIPRVVGKRRSR</sequence>
<comment type="caution">
    <text evidence="2">The sequence shown here is derived from an EMBL/GenBank/DDBJ whole genome shotgun (WGS) entry which is preliminary data.</text>
</comment>
<organism evidence="2">
    <name type="scientific">marine sediment metagenome</name>
    <dbReference type="NCBI Taxonomy" id="412755"/>
    <lineage>
        <taxon>unclassified sequences</taxon>
        <taxon>metagenomes</taxon>
        <taxon>ecological metagenomes</taxon>
    </lineage>
</organism>
<dbReference type="InterPro" id="IPR002711">
    <property type="entry name" value="HNH"/>
</dbReference>
<dbReference type="GO" id="GO:0004519">
    <property type="term" value="F:endonuclease activity"/>
    <property type="evidence" value="ECO:0007669"/>
    <property type="project" value="InterPro"/>
</dbReference>
<dbReference type="GO" id="GO:0003676">
    <property type="term" value="F:nucleic acid binding"/>
    <property type="evidence" value="ECO:0007669"/>
    <property type="project" value="InterPro"/>
</dbReference>
<reference evidence="2" key="1">
    <citation type="journal article" date="2014" name="Front. Microbiol.">
        <title>High frequency of phylogenetically diverse reductive dehalogenase-homologous genes in deep subseafloor sedimentary metagenomes.</title>
        <authorList>
            <person name="Kawai M."/>
            <person name="Futagami T."/>
            <person name="Toyoda A."/>
            <person name="Takaki Y."/>
            <person name="Nishi S."/>
            <person name="Hori S."/>
            <person name="Arai W."/>
            <person name="Tsubouchi T."/>
            <person name="Morono Y."/>
            <person name="Uchiyama I."/>
            <person name="Ito T."/>
            <person name="Fujiyama A."/>
            <person name="Inagaki F."/>
            <person name="Takami H."/>
        </authorList>
    </citation>
    <scope>NUCLEOTIDE SEQUENCE</scope>
    <source>
        <strain evidence="2">Expedition CK06-06</strain>
    </source>
</reference>
<dbReference type="PANTHER" id="PTHR33877">
    <property type="entry name" value="SLL1193 PROTEIN"/>
    <property type="match status" value="1"/>
</dbReference>
<accession>X0UTU5</accession>
<dbReference type="AlphaFoldDB" id="X0UTU5"/>
<dbReference type="PANTHER" id="PTHR33877:SF2">
    <property type="entry name" value="OS07G0170200 PROTEIN"/>
    <property type="match status" value="1"/>
</dbReference>
<dbReference type="EMBL" id="BARS01028495">
    <property type="protein sequence ID" value="GAG09150.1"/>
    <property type="molecule type" value="Genomic_DNA"/>
</dbReference>
<proteinExistence type="predicted"/>
<dbReference type="GO" id="GO:0008270">
    <property type="term" value="F:zinc ion binding"/>
    <property type="evidence" value="ECO:0007669"/>
    <property type="project" value="InterPro"/>
</dbReference>
<dbReference type="Pfam" id="PF01844">
    <property type="entry name" value="HNH"/>
    <property type="match status" value="1"/>
</dbReference>
<feature type="non-terminal residue" evidence="2">
    <location>
        <position position="1"/>
    </location>
</feature>
<dbReference type="InterPro" id="IPR052892">
    <property type="entry name" value="NA-targeting_endonuclease"/>
</dbReference>
<dbReference type="CDD" id="cd00085">
    <property type="entry name" value="HNHc"/>
    <property type="match status" value="1"/>
</dbReference>
<name>X0UTU5_9ZZZZ</name>
<protein>
    <recommendedName>
        <fullName evidence="1">HNH domain-containing protein</fullName>
    </recommendedName>
</protein>
<dbReference type="Gene3D" id="1.10.30.50">
    <property type="match status" value="1"/>
</dbReference>